<proteinExistence type="predicted"/>
<dbReference type="EMBL" id="JAINUG010000058">
    <property type="protein sequence ID" value="KAJ8403472.1"/>
    <property type="molecule type" value="Genomic_DNA"/>
</dbReference>
<evidence type="ECO:0000256" key="1">
    <source>
        <dbReference type="SAM" id="Coils"/>
    </source>
</evidence>
<evidence type="ECO:0000256" key="2">
    <source>
        <dbReference type="SAM" id="MobiDB-lite"/>
    </source>
</evidence>
<organism evidence="3 4">
    <name type="scientific">Aldrovandia affinis</name>
    <dbReference type="NCBI Taxonomy" id="143900"/>
    <lineage>
        <taxon>Eukaryota</taxon>
        <taxon>Metazoa</taxon>
        <taxon>Chordata</taxon>
        <taxon>Craniata</taxon>
        <taxon>Vertebrata</taxon>
        <taxon>Euteleostomi</taxon>
        <taxon>Actinopterygii</taxon>
        <taxon>Neopterygii</taxon>
        <taxon>Teleostei</taxon>
        <taxon>Notacanthiformes</taxon>
        <taxon>Halosauridae</taxon>
        <taxon>Aldrovandia</taxon>
    </lineage>
</organism>
<keyword evidence="1" id="KW-0175">Coiled coil</keyword>
<feature type="coiled-coil region" evidence="1">
    <location>
        <begin position="25"/>
        <end position="52"/>
    </location>
</feature>
<sequence>MASTSTSRVIDNATRQVQNAWKEQIQRNLRIKNAAKEEARKYRDELRRIDVADLEKERQVVRQRQVVKRAYGEELRQQMKEMEQRRVQTKLCAEKEIKESRKVEKEYERQQLKQKQQQKAIDEQERRSRARHNALGKKEEKDRREMERQRQRQRERQCERKCERLGEKLATQESEKTRTCEVKNARTIATQTVAEQDAKIDYTQDYKKLIHSEMQRIIATRKGDKYWQQQRILLR</sequence>
<gene>
    <name evidence="3" type="ORF">AAFF_G00352440</name>
</gene>
<dbReference type="Proteomes" id="UP001221898">
    <property type="component" value="Unassembled WGS sequence"/>
</dbReference>
<comment type="caution">
    <text evidence="3">The sequence shown here is derived from an EMBL/GenBank/DDBJ whole genome shotgun (WGS) entry which is preliminary data.</text>
</comment>
<keyword evidence="4" id="KW-1185">Reference proteome</keyword>
<evidence type="ECO:0000313" key="4">
    <source>
        <dbReference type="Proteomes" id="UP001221898"/>
    </source>
</evidence>
<evidence type="ECO:0008006" key="5">
    <source>
        <dbReference type="Google" id="ProtNLM"/>
    </source>
</evidence>
<evidence type="ECO:0000313" key="3">
    <source>
        <dbReference type="EMBL" id="KAJ8403472.1"/>
    </source>
</evidence>
<protein>
    <recommendedName>
        <fullName evidence="5">Trichohyalin-plectin-homology domain-containing protein</fullName>
    </recommendedName>
</protein>
<feature type="region of interest" description="Disordered" evidence="2">
    <location>
        <begin position="106"/>
        <end position="157"/>
    </location>
</feature>
<feature type="compositionally biased region" description="Basic and acidic residues" evidence="2">
    <location>
        <begin position="136"/>
        <end position="157"/>
    </location>
</feature>
<dbReference type="AlphaFoldDB" id="A0AAD7SIX0"/>
<reference evidence="3" key="1">
    <citation type="journal article" date="2023" name="Science">
        <title>Genome structures resolve the early diversification of teleost fishes.</title>
        <authorList>
            <person name="Parey E."/>
            <person name="Louis A."/>
            <person name="Montfort J."/>
            <person name="Bouchez O."/>
            <person name="Roques C."/>
            <person name="Iampietro C."/>
            <person name="Lluch J."/>
            <person name="Castinel A."/>
            <person name="Donnadieu C."/>
            <person name="Desvignes T."/>
            <person name="Floi Bucao C."/>
            <person name="Jouanno E."/>
            <person name="Wen M."/>
            <person name="Mejri S."/>
            <person name="Dirks R."/>
            <person name="Jansen H."/>
            <person name="Henkel C."/>
            <person name="Chen W.J."/>
            <person name="Zahm M."/>
            <person name="Cabau C."/>
            <person name="Klopp C."/>
            <person name="Thompson A.W."/>
            <person name="Robinson-Rechavi M."/>
            <person name="Braasch I."/>
            <person name="Lecointre G."/>
            <person name="Bobe J."/>
            <person name="Postlethwait J.H."/>
            <person name="Berthelot C."/>
            <person name="Roest Crollius H."/>
            <person name="Guiguen Y."/>
        </authorList>
    </citation>
    <scope>NUCLEOTIDE SEQUENCE</scope>
    <source>
        <strain evidence="3">NC1722</strain>
    </source>
</reference>
<accession>A0AAD7SIX0</accession>
<name>A0AAD7SIX0_9TELE</name>